<dbReference type="GO" id="GO:0005886">
    <property type="term" value="C:plasma membrane"/>
    <property type="evidence" value="ECO:0007669"/>
    <property type="project" value="UniProtKB-SubCell"/>
</dbReference>
<feature type="domain" description="Membrane insertase YidC/Oxa/ALB C-terminal" evidence="12">
    <location>
        <begin position="25"/>
        <end position="113"/>
    </location>
</feature>
<protein>
    <submittedName>
        <fullName evidence="13">Membrane protein insertase YidC</fullName>
    </submittedName>
</protein>
<keyword evidence="4 9" id="KW-0812">Transmembrane</keyword>
<dbReference type="GO" id="GO:0015031">
    <property type="term" value="P:protein transport"/>
    <property type="evidence" value="ECO:0007669"/>
    <property type="project" value="UniProtKB-KW"/>
</dbReference>
<keyword evidence="5" id="KW-0653">Protein transport</keyword>
<evidence type="ECO:0000256" key="9">
    <source>
        <dbReference type="RuleBase" id="RU003945"/>
    </source>
</evidence>
<proteinExistence type="inferred from homology"/>
<comment type="similarity">
    <text evidence="9">Belongs to the OXA1/ALB3/YidC family.</text>
</comment>
<keyword evidence="8" id="KW-0143">Chaperone</keyword>
<evidence type="ECO:0000313" key="13">
    <source>
        <dbReference type="EMBL" id="HIS24393.1"/>
    </source>
</evidence>
<feature type="domain" description="Membrane insertase YidC/Oxa/ALB C-terminal" evidence="12">
    <location>
        <begin position="278"/>
        <end position="341"/>
    </location>
</feature>
<accession>A0A9D1EN96</accession>
<dbReference type="PANTHER" id="PTHR12428">
    <property type="entry name" value="OXA1"/>
    <property type="match status" value="1"/>
</dbReference>
<dbReference type="EMBL" id="DVIR01000030">
    <property type="protein sequence ID" value="HIS24393.1"/>
    <property type="molecule type" value="Genomic_DNA"/>
</dbReference>
<feature type="compositionally biased region" description="Basic and acidic residues" evidence="10">
    <location>
        <begin position="472"/>
        <end position="487"/>
    </location>
</feature>
<comment type="subcellular location">
    <subcellularLocation>
        <location evidence="1">Cell membrane</location>
        <topology evidence="1">Multi-pass membrane protein</topology>
    </subcellularLocation>
    <subcellularLocation>
        <location evidence="9">Membrane</location>
        <topology evidence="9">Multi-pass membrane protein</topology>
    </subcellularLocation>
</comment>
<dbReference type="PANTHER" id="PTHR12428:SF65">
    <property type="entry name" value="CYTOCHROME C OXIDASE ASSEMBLY PROTEIN COX18, MITOCHONDRIAL"/>
    <property type="match status" value="1"/>
</dbReference>
<dbReference type="AlphaFoldDB" id="A0A9D1EN96"/>
<feature type="transmembrane region" description="Helical" evidence="11">
    <location>
        <begin position="261"/>
        <end position="282"/>
    </location>
</feature>
<feature type="compositionally biased region" description="Polar residues" evidence="10">
    <location>
        <begin position="460"/>
        <end position="471"/>
    </location>
</feature>
<keyword evidence="3" id="KW-1003">Cell membrane</keyword>
<feature type="transmembrane region" description="Helical" evidence="11">
    <location>
        <begin position="14"/>
        <end position="40"/>
    </location>
</feature>
<dbReference type="InterPro" id="IPR047196">
    <property type="entry name" value="YidC_ALB_C"/>
</dbReference>
<dbReference type="NCBIfam" id="TIGR03592">
    <property type="entry name" value="yidC_oxa1_cterm"/>
    <property type="match status" value="1"/>
</dbReference>
<dbReference type="Proteomes" id="UP000823982">
    <property type="component" value="Unassembled WGS sequence"/>
</dbReference>
<feature type="transmembrane region" description="Helical" evidence="11">
    <location>
        <begin position="94"/>
        <end position="115"/>
    </location>
</feature>
<name>A0A9D1EN96_9FIRM</name>
<evidence type="ECO:0000256" key="2">
    <source>
        <dbReference type="ARBA" id="ARBA00022448"/>
    </source>
</evidence>
<evidence type="ECO:0000256" key="1">
    <source>
        <dbReference type="ARBA" id="ARBA00004651"/>
    </source>
</evidence>
<evidence type="ECO:0000256" key="10">
    <source>
        <dbReference type="SAM" id="MobiDB-lite"/>
    </source>
</evidence>
<evidence type="ECO:0000256" key="6">
    <source>
        <dbReference type="ARBA" id="ARBA00022989"/>
    </source>
</evidence>
<reference evidence="13" key="1">
    <citation type="submission" date="2020-10" db="EMBL/GenBank/DDBJ databases">
        <authorList>
            <person name="Gilroy R."/>
        </authorList>
    </citation>
    <scope>NUCLEOTIDE SEQUENCE</scope>
    <source>
        <strain evidence="13">CHK157-1446</strain>
    </source>
</reference>
<evidence type="ECO:0000256" key="7">
    <source>
        <dbReference type="ARBA" id="ARBA00023136"/>
    </source>
</evidence>
<dbReference type="CDD" id="cd20070">
    <property type="entry name" value="5TM_YidC_Alb3"/>
    <property type="match status" value="1"/>
</dbReference>
<keyword evidence="7 11" id="KW-0472">Membrane</keyword>
<evidence type="ECO:0000256" key="4">
    <source>
        <dbReference type="ARBA" id="ARBA00022692"/>
    </source>
</evidence>
<comment type="caution">
    <text evidence="13">The sequence shown here is derived from an EMBL/GenBank/DDBJ whole genome shotgun (WGS) entry which is preliminary data.</text>
</comment>
<gene>
    <name evidence="13" type="primary">yidC</name>
    <name evidence="13" type="ORF">IAD01_03205</name>
</gene>
<sequence>MSFWEIIAWPFGKILWLCYLLVKNYGLALLLFAVIIKLIMLPSSIKQQMSTARMARLSPKLEQIKKKYANNKDKINEATMELYNQENVNPMGSCLPLVLTFVILFAVIEVVYAPLSYIGGISKDKLTDAQNTIYDLYVVSSEIAGHETTVDAILENGDASLYDTLLTYKSGEGSRISEYTDERLEEVAAQLEQNPGLDEYMTNTEKVSSRLLSGGANSRTQLIVISVARDYPALFDSEVVQACDDLDYTFLGVYLGEYPSWNSILILIPIVSLVSQLALTFISQYFQKKSGMNSNVNASMKVMLYVMPLISFWIAFSFPAGIGIYWIFSSVVSLAQTVALNIWFTPERTEKILAKQDKKGRKKPSLYQMALEKQKEQLMGQKSAGELALEEATAEEVKLSRAEKKEAERAALNESRRRYYEKYGDTLDSQEPDADASDEESEALKAARLRYYEKYGDNPNLRSNGTASGAENTEKDDSKEDSQKKEQ</sequence>
<dbReference type="GO" id="GO:0051205">
    <property type="term" value="P:protein insertion into membrane"/>
    <property type="evidence" value="ECO:0007669"/>
    <property type="project" value="TreeGrafter"/>
</dbReference>
<keyword evidence="6 11" id="KW-1133">Transmembrane helix</keyword>
<evidence type="ECO:0000256" key="5">
    <source>
        <dbReference type="ARBA" id="ARBA00022927"/>
    </source>
</evidence>
<organism evidence="13 14">
    <name type="scientific">Candidatus Faeciplasma gallinarum</name>
    <dbReference type="NCBI Taxonomy" id="2840799"/>
    <lineage>
        <taxon>Bacteria</taxon>
        <taxon>Bacillati</taxon>
        <taxon>Bacillota</taxon>
        <taxon>Clostridia</taxon>
        <taxon>Eubacteriales</taxon>
        <taxon>Oscillospiraceae</taxon>
        <taxon>Oscillospiraceae incertae sedis</taxon>
        <taxon>Candidatus Faeciplasma</taxon>
    </lineage>
</organism>
<dbReference type="InterPro" id="IPR001708">
    <property type="entry name" value="YidC/ALB3/OXA1/COX18"/>
</dbReference>
<reference evidence="13" key="2">
    <citation type="journal article" date="2021" name="PeerJ">
        <title>Extensive microbial diversity within the chicken gut microbiome revealed by metagenomics and culture.</title>
        <authorList>
            <person name="Gilroy R."/>
            <person name="Ravi A."/>
            <person name="Getino M."/>
            <person name="Pursley I."/>
            <person name="Horton D.L."/>
            <person name="Alikhan N.F."/>
            <person name="Baker D."/>
            <person name="Gharbi K."/>
            <person name="Hall N."/>
            <person name="Watson M."/>
            <person name="Adriaenssens E.M."/>
            <person name="Foster-Nyarko E."/>
            <person name="Jarju S."/>
            <person name="Secka A."/>
            <person name="Antonio M."/>
            <person name="Oren A."/>
            <person name="Chaudhuri R.R."/>
            <person name="La Ragione R."/>
            <person name="Hildebrand F."/>
            <person name="Pallen M.J."/>
        </authorList>
    </citation>
    <scope>NUCLEOTIDE SEQUENCE</scope>
    <source>
        <strain evidence="13">CHK157-1446</strain>
    </source>
</reference>
<evidence type="ECO:0000256" key="3">
    <source>
        <dbReference type="ARBA" id="ARBA00022475"/>
    </source>
</evidence>
<dbReference type="Pfam" id="PF02096">
    <property type="entry name" value="60KD_IMP"/>
    <property type="match status" value="2"/>
</dbReference>
<evidence type="ECO:0000256" key="8">
    <source>
        <dbReference type="ARBA" id="ARBA00023186"/>
    </source>
</evidence>
<dbReference type="InterPro" id="IPR028055">
    <property type="entry name" value="YidC/Oxa/ALB_C"/>
</dbReference>
<evidence type="ECO:0000256" key="11">
    <source>
        <dbReference type="SAM" id="Phobius"/>
    </source>
</evidence>
<dbReference type="GO" id="GO:0032977">
    <property type="term" value="F:membrane insertase activity"/>
    <property type="evidence" value="ECO:0007669"/>
    <property type="project" value="InterPro"/>
</dbReference>
<evidence type="ECO:0000313" key="14">
    <source>
        <dbReference type="Proteomes" id="UP000823982"/>
    </source>
</evidence>
<feature type="region of interest" description="Disordered" evidence="10">
    <location>
        <begin position="453"/>
        <end position="487"/>
    </location>
</feature>
<keyword evidence="2" id="KW-0813">Transport</keyword>
<feature type="transmembrane region" description="Helical" evidence="11">
    <location>
        <begin position="302"/>
        <end position="318"/>
    </location>
</feature>
<evidence type="ECO:0000259" key="12">
    <source>
        <dbReference type="Pfam" id="PF02096"/>
    </source>
</evidence>